<gene>
    <name evidence="2" type="ORF">BGW38_010256</name>
</gene>
<dbReference type="GO" id="GO:0005634">
    <property type="term" value="C:nucleus"/>
    <property type="evidence" value="ECO:0007669"/>
    <property type="project" value="TreeGrafter"/>
</dbReference>
<evidence type="ECO:0000313" key="2">
    <source>
        <dbReference type="EMBL" id="KAF9536265.1"/>
    </source>
</evidence>
<organism evidence="2 3">
    <name type="scientific">Lunasporangiospora selenospora</name>
    <dbReference type="NCBI Taxonomy" id="979761"/>
    <lineage>
        <taxon>Eukaryota</taxon>
        <taxon>Fungi</taxon>
        <taxon>Fungi incertae sedis</taxon>
        <taxon>Mucoromycota</taxon>
        <taxon>Mortierellomycotina</taxon>
        <taxon>Mortierellomycetes</taxon>
        <taxon>Mortierellales</taxon>
        <taxon>Mortierellaceae</taxon>
        <taxon>Lunasporangiospora</taxon>
    </lineage>
</organism>
<protein>
    <recommendedName>
        <fullName evidence="1">Integrase zinc-binding domain-containing protein</fullName>
    </recommendedName>
</protein>
<dbReference type="InterPro" id="IPR041588">
    <property type="entry name" value="Integrase_H2C2"/>
</dbReference>
<dbReference type="Proteomes" id="UP000780801">
    <property type="component" value="Unassembled WGS sequence"/>
</dbReference>
<dbReference type="Gene3D" id="1.10.340.70">
    <property type="match status" value="1"/>
</dbReference>
<dbReference type="OrthoDB" id="5592268at2759"/>
<dbReference type="EMBL" id="JAABOA010008116">
    <property type="protein sequence ID" value="KAF9536265.1"/>
    <property type="molecule type" value="Genomic_DNA"/>
</dbReference>
<comment type="caution">
    <text evidence="2">The sequence shown here is derived from an EMBL/GenBank/DDBJ whole genome shotgun (WGS) entry which is preliminary data.</text>
</comment>
<dbReference type="Pfam" id="PF17921">
    <property type="entry name" value="Integrase_H2C2"/>
    <property type="match status" value="1"/>
</dbReference>
<sequence>YDFEVEHIKGSINPADFPSRSVPAETPSVDPACDEFHTFTIEESIGGMDYAAYLAVKQYLESYEYPINANEADRRRLRNRASKYALRDGVLVLRRKNRNTPFPEVLHERNSREVIRRVHNDHHGGVDNTLHHVLQRYCGTNLHAVVRDVVSNCATCQRFNPPSHAARAEPLHPIEAERPLAIIGLDVV</sequence>
<accession>A0A9P6EUA6</accession>
<dbReference type="PANTHER" id="PTHR43138">
    <property type="entry name" value="ACETYLTRANSFERASE, GNAT FAMILY"/>
    <property type="match status" value="1"/>
</dbReference>
<proteinExistence type="predicted"/>
<feature type="non-terminal residue" evidence="2">
    <location>
        <position position="188"/>
    </location>
</feature>
<dbReference type="InterPro" id="IPR052742">
    <property type="entry name" value="Mito_N-acetyltransferase"/>
</dbReference>
<evidence type="ECO:0000259" key="1">
    <source>
        <dbReference type="Pfam" id="PF17921"/>
    </source>
</evidence>
<reference evidence="2" key="1">
    <citation type="journal article" date="2020" name="Fungal Divers.">
        <title>Resolving the Mortierellaceae phylogeny through synthesis of multi-gene phylogenetics and phylogenomics.</title>
        <authorList>
            <person name="Vandepol N."/>
            <person name="Liber J."/>
            <person name="Desiro A."/>
            <person name="Na H."/>
            <person name="Kennedy M."/>
            <person name="Barry K."/>
            <person name="Grigoriev I.V."/>
            <person name="Miller A.N."/>
            <person name="O'Donnell K."/>
            <person name="Stajich J.E."/>
            <person name="Bonito G."/>
        </authorList>
    </citation>
    <scope>NUCLEOTIDE SEQUENCE</scope>
    <source>
        <strain evidence="2">KOD1015</strain>
    </source>
</reference>
<feature type="non-terminal residue" evidence="2">
    <location>
        <position position="1"/>
    </location>
</feature>
<dbReference type="PANTHER" id="PTHR43138:SF1">
    <property type="entry name" value="N-ACETYLTRANSFERASE ACA1"/>
    <property type="match status" value="1"/>
</dbReference>
<dbReference type="AlphaFoldDB" id="A0A9P6EUA6"/>
<feature type="domain" description="Integrase zinc-binding" evidence="1">
    <location>
        <begin position="111"/>
        <end position="161"/>
    </location>
</feature>
<keyword evidence="3" id="KW-1185">Reference proteome</keyword>
<evidence type="ECO:0000313" key="3">
    <source>
        <dbReference type="Proteomes" id="UP000780801"/>
    </source>
</evidence>
<name>A0A9P6EUA6_9FUNG</name>